<reference evidence="4 5" key="1">
    <citation type="submission" date="2016-04" db="EMBL/GenBank/DDBJ databases">
        <title>First whole genome shotgun sequence of the bacterium Enteractinococcus sp. strain UASWS1574.</title>
        <authorList>
            <person name="Crovadore J."/>
            <person name="Chablais R."/>
            <person name="Lefort F."/>
        </authorList>
    </citation>
    <scope>NUCLEOTIDE SEQUENCE [LARGE SCALE GENOMIC DNA]</scope>
    <source>
        <strain evidence="4 5">UASWS1574</strain>
    </source>
</reference>
<evidence type="ECO:0000313" key="5">
    <source>
        <dbReference type="Proteomes" id="UP000078292"/>
    </source>
</evidence>
<keyword evidence="3" id="KW-0862">Zinc</keyword>
<protein>
    <submittedName>
        <fullName evidence="4">Zn-dependent hydrolase</fullName>
    </submittedName>
</protein>
<organism evidence="4 5">
    <name type="scientific">Enteractinococcus helveticum</name>
    <dbReference type="NCBI Taxonomy" id="1837282"/>
    <lineage>
        <taxon>Bacteria</taxon>
        <taxon>Bacillati</taxon>
        <taxon>Actinomycetota</taxon>
        <taxon>Actinomycetes</taxon>
        <taxon>Micrococcales</taxon>
        <taxon>Micrococcaceae</taxon>
    </lineage>
</organism>
<name>A0A1B7M1W9_9MICC</name>
<dbReference type="Pfam" id="PF01546">
    <property type="entry name" value="Peptidase_M20"/>
    <property type="match status" value="1"/>
</dbReference>
<accession>A0A1B7M1W9</accession>
<dbReference type="EMBL" id="LXEY01000010">
    <property type="protein sequence ID" value="OAV62596.1"/>
    <property type="molecule type" value="Genomic_DNA"/>
</dbReference>
<feature type="binding site" evidence="3">
    <location>
        <position position="186"/>
    </location>
    <ligand>
        <name>Zn(2+)</name>
        <dbReference type="ChEBI" id="CHEBI:29105"/>
        <label>1</label>
    </ligand>
</feature>
<comment type="cofactor">
    <cofactor evidence="3">
        <name>Zn(2+)</name>
        <dbReference type="ChEBI" id="CHEBI:29105"/>
    </cofactor>
    <text evidence="3">Binds 2 Zn(2+) ions per subunit.</text>
</comment>
<dbReference type="Gene3D" id="3.30.70.360">
    <property type="match status" value="1"/>
</dbReference>
<feature type="binding site" evidence="3">
    <location>
        <position position="77"/>
    </location>
    <ligand>
        <name>Zn(2+)</name>
        <dbReference type="ChEBI" id="CHEBI:29105"/>
        <label>1</label>
    </ligand>
</feature>
<feature type="binding site" evidence="3">
    <location>
        <position position="88"/>
    </location>
    <ligand>
        <name>Zn(2+)</name>
        <dbReference type="ChEBI" id="CHEBI:29105"/>
        <label>2</label>
    </ligand>
</feature>
<feature type="binding site" evidence="3">
    <location>
        <position position="379"/>
    </location>
    <ligand>
        <name>Zn(2+)</name>
        <dbReference type="ChEBI" id="CHEBI:29105"/>
        <label>2</label>
    </ligand>
</feature>
<dbReference type="SUPFAM" id="SSF53187">
    <property type="entry name" value="Zn-dependent exopeptidases"/>
    <property type="match status" value="1"/>
</dbReference>
<dbReference type="STRING" id="1837282.A6F49_05360"/>
<proteinExistence type="inferred from homology"/>
<dbReference type="GO" id="GO:0016813">
    <property type="term" value="F:hydrolase activity, acting on carbon-nitrogen (but not peptide) bonds, in linear amidines"/>
    <property type="evidence" value="ECO:0007669"/>
    <property type="project" value="InterPro"/>
</dbReference>
<evidence type="ECO:0000256" key="3">
    <source>
        <dbReference type="PIRSR" id="PIRSR001235-1"/>
    </source>
</evidence>
<dbReference type="RefSeq" id="WP_043056923.1">
    <property type="nucleotide sequence ID" value="NZ_LXEY01000010.1"/>
</dbReference>
<feature type="binding site" evidence="3">
    <location>
        <position position="88"/>
    </location>
    <ligand>
        <name>Zn(2+)</name>
        <dbReference type="ChEBI" id="CHEBI:29105"/>
        <label>1</label>
    </ligand>
</feature>
<keyword evidence="2 4" id="KW-0378">Hydrolase</keyword>
<dbReference type="InterPro" id="IPR036264">
    <property type="entry name" value="Bact_exopeptidase_dim_dom"/>
</dbReference>
<dbReference type="InterPro" id="IPR002933">
    <property type="entry name" value="Peptidase_M20"/>
</dbReference>
<evidence type="ECO:0000256" key="1">
    <source>
        <dbReference type="ARBA" id="ARBA00006153"/>
    </source>
</evidence>
<dbReference type="PANTHER" id="PTHR32494">
    <property type="entry name" value="ALLANTOATE DEIMINASE-RELATED"/>
    <property type="match status" value="1"/>
</dbReference>
<dbReference type="PIRSF" id="PIRSF001235">
    <property type="entry name" value="Amidase_carbamoylase"/>
    <property type="match status" value="1"/>
</dbReference>
<dbReference type="NCBIfam" id="TIGR01879">
    <property type="entry name" value="hydantase"/>
    <property type="match status" value="1"/>
</dbReference>
<dbReference type="GO" id="GO:0046872">
    <property type="term" value="F:metal ion binding"/>
    <property type="evidence" value="ECO:0007669"/>
    <property type="project" value="UniProtKB-KW"/>
</dbReference>
<dbReference type="CDD" id="cd03884">
    <property type="entry name" value="M20_bAS"/>
    <property type="match status" value="1"/>
</dbReference>
<gene>
    <name evidence="4" type="ORF">A6F49_05360</name>
</gene>
<comment type="similarity">
    <text evidence="1">Belongs to the peptidase M20 family.</text>
</comment>
<dbReference type="Gene3D" id="3.40.630.10">
    <property type="entry name" value="Zn peptidases"/>
    <property type="match status" value="1"/>
</dbReference>
<dbReference type="PANTHER" id="PTHR32494:SF5">
    <property type="entry name" value="ALLANTOATE AMIDOHYDROLASE"/>
    <property type="match status" value="1"/>
</dbReference>
<dbReference type="OrthoDB" id="9808195at2"/>
<dbReference type="InterPro" id="IPR010158">
    <property type="entry name" value="Amidase_Cbmase"/>
</dbReference>
<feature type="binding site" evidence="3">
    <location>
        <position position="127"/>
    </location>
    <ligand>
        <name>Zn(2+)</name>
        <dbReference type="ChEBI" id="CHEBI:29105"/>
        <label>2</label>
    </ligand>
</feature>
<comment type="caution">
    <text evidence="4">The sequence shown here is derived from an EMBL/GenBank/DDBJ whole genome shotgun (WGS) entry which is preliminary data.</text>
</comment>
<dbReference type="SUPFAM" id="SSF55031">
    <property type="entry name" value="Bacterial exopeptidase dimerisation domain"/>
    <property type="match status" value="1"/>
</dbReference>
<keyword evidence="3" id="KW-0479">Metal-binding</keyword>
<keyword evidence="5" id="KW-1185">Reference proteome</keyword>
<sequence>MTSRDFLTDFQHMSAVGATAGGGVDRQAGTAADLQTRAWLRDTFHAIGLTEHQDAIGNQFGVKEYIPGAPYVLLGSHLDSQPMGGKFDGAYGVLAAAHAAHRIMEKIDAGQLTPSLNLAVVNWFNEEGSRFTPSMMGSSVYTGDLELDAALAVTDKSGISVADALAAEEVQRCASSPQAASYAEIHIEQGPILERAGNTIGLVDATWGAKKYTVTITGEQGHTGATPMEQRKDALYGAAKFIVAARELVDQFPEGLLHTSVSILELFPNSPVTYAGEVIINLDLRSVDTTVLADAEVVLAQQRNAIEAVAGVEITQELTHQWGLMPYHAAGLELAEEVVSELDEPFQYIKTVAGHDSTNLKEQVPTVMLFVPSRDGYSHNEKEFTTDADMLAGVDMLTGVAERLITGELVDIHEA</sequence>
<dbReference type="Proteomes" id="UP000078292">
    <property type="component" value="Unassembled WGS sequence"/>
</dbReference>
<dbReference type="AlphaFoldDB" id="A0A1B7M1W9"/>
<evidence type="ECO:0000313" key="4">
    <source>
        <dbReference type="EMBL" id="OAV62596.1"/>
    </source>
</evidence>
<evidence type="ECO:0000256" key="2">
    <source>
        <dbReference type="ARBA" id="ARBA00022801"/>
    </source>
</evidence>